<reference evidence="1" key="1">
    <citation type="submission" date="2021-01" db="EMBL/GenBank/DDBJ databases">
        <title>A chromosome-scale assembly of European eel, Anguilla anguilla.</title>
        <authorList>
            <person name="Henkel C."/>
            <person name="Jong-Raadsen S.A."/>
            <person name="Dufour S."/>
            <person name="Weltzien F.-A."/>
            <person name="Palstra A.P."/>
            <person name="Pelster B."/>
            <person name="Spaink H.P."/>
            <person name="Van Den Thillart G.E."/>
            <person name="Jansen H."/>
            <person name="Zahm M."/>
            <person name="Klopp C."/>
            <person name="Cedric C."/>
            <person name="Louis A."/>
            <person name="Berthelot C."/>
            <person name="Parey E."/>
            <person name="Roest Crollius H."/>
            <person name="Montfort J."/>
            <person name="Robinson-Rechavi M."/>
            <person name="Bucao C."/>
            <person name="Bouchez O."/>
            <person name="Gislard M."/>
            <person name="Lluch J."/>
            <person name="Milhes M."/>
            <person name="Lampietro C."/>
            <person name="Lopez Roques C."/>
            <person name="Donnadieu C."/>
            <person name="Braasch I."/>
            <person name="Desvignes T."/>
            <person name="Postlethwait J."/>
            <person name="Bobe J."/>
            <person name="Guiguen Y."/>
            <person name="Dirks R."/>
        </authorList>
    </citation>
    <scope>NUCLEOTIDE SEQUENCE</scope>
    <source>
        <strain evidence="1">Tag_6206</strain>
        <tissue evidence="1">Liver</tissue>
    </source>
</reference>
<organism evidence="1 2">
    <name type="scientific">Anguilla anguilla</name>
    <name type="common">European freshwater eel</name>
    <name type="synonym">Muraena anguilla</name>
    <dbReference type="NCBI Taxonomy" id="7936"/>
    <lineage>
        <taxon>Eukaryota</taxon>
        <taxon>Metazoa</taxon>
        <taxon>Chordata</taxon>
        <taxon>Craniata</taxon>
        <taxon>Vertebrata</taxon>
        <taxon>Euteleostomi</taxon>
        <taxon>Actinopterygii</taxon>
        <taxon>Neopterygii</taxon>
        <taxon>Teleostei</taxon>
        <taxon>Anguilliformes</taxon>
        <taxon>Anguillidae</taxon>
        <taxon>Anguilla</taxon>
    </lineage>
</organism>
<protein>
    <submittedName>
        <fullName evidence="1">Uncharacterized protein</fullName>
    </submittedName>
</protein>
<accession>A0A9D3MTH3</accession>
<gene>
    <name evidence="1" type="ORF">ANANG_G00040370</name>
</gene>
<dbReference type="Proteomes" id="UP001044222">
    <property type="component" value="Unassembled WGS sequence"/>
</dbReference>
<evidence type="ECO:0000313" key="2">
    <source>
        <dbReference type="Proteomes" id="UP001044222"/>
    </source>
</evidence>
<proteinExistence type="predicted"/>
<sequence>MQRYITECSFMSYVFFPECGACHIYDHKTISYSLYISPMAQWDFALATMLVEEWDFKEKMCCSFKKLSSGSYPGQEKHLGRAAGENEVQGRECTEETLTGRREVLQKHKILQSPPPFQCSIDELQYPLCPSAPF</sequence>
<comment type="caution">
    <text evidence="1">The sequence shown here is derived from an EMBL/GenBank/DDBJ whole genome shotgun (WGS) entry which is preliminary data.</text>
</comment>
<evidence type="ECO:0000313" key="1">
    <source>
        <dbReference type="EMBL" id="KAG5854679.1"/>
    </source>
</evidence>
<dbReference type="AlphaFoldDB" id="A0A9D3MTH3"/>
<dbReference type="EMBL" id="JAFIRN010000002">
    <property type="protein sequence ID" value="KAG5854679.1"/>
    <property type="molecule type" value="Genomic_DNA"/>
</dbReference>
<name>A0A9D3MTH3_ANGAN</name>
<keyword evidence="2" id="KW-1185">Reference proteome</keyword>